<protein>
    <recommendedName>
        <fullName evidence="2">Thiol:disulfide interchange protein DsbD N-terminal domain-containing protein</fullName>
    </recommendedName>
</protein>
<organism evidence="3 4">
    <name type="scientific">Chenggangzhangella methanolivorans</name>
    <dbReference type="NCBI Taxonomy" id="1437009"/>
    <lineage>
        <taxon>Bacteria</taxon>
        <taxon>Pseudomonadati</taxon>
        <taxon>Pseudomonadota</taxon>
        <taxon>Alphaproteobacteria</taxon>
        <taxon>Hyphomicrobiales</taxon>
        <taxon>Methylopilaceae</taxon>
        <taxon>Chenggangzhangella</taxon>
    </lineage>
</organism>
<feature type="signal peptide" evidence="1">
    <location>
        <begin position="1"/>
        <end position="19"/>
    </location>
</feature>
<dbReference type="InterPro" id="IPR028250">
    <property type="entry name" value="DsbDN"/>
</dbReference>
<evidence type="ECO:0000313" key="3">
    <source>
        <dbReference type="EMBL" id="QZN98783.1"/>
    </source>
</evidence>
<dbReference type="Pfam" id="PF11412">
    <property type="entry name" value="DsbD_N"/>
    <property type="match status" value="1"/>
</dbReference>
<evidence type="ECO:0000259" key="2">
    <source>
        <dbReference type="Pfam" id="PF11412"/>
    </source>
</evidence>
<sequence>MIRFLAAALVALSPLPAVAENASPWAREGAAALRLIDAGPLEAERADAAPGERLAAISIALDPGWKTYWRQPGASGVPPRFDFSGSKNVAEARVAFPAPERADDGDGVTNVYHGEVTFPVTVRPKDPAAPVELRLVADYGVCEMVCVPVRAEAELELTAATTGAETEPVRAAQAATPKPLALGAPEPLAVASVARASASGGAALEIAVASPEGARPELFAETGDGDFAPAPELLAAPKSGRATFRMAFDEPELPKSGLRLTLSAGGRAIETPVALDDIARTP</sequence>
<feature type="chain" id="PRO_5038921961" description="Thiol:disulfide interchange protein DsbD N-terminal domain-containing protein" evidence="1">
    <location>
        <begin position="20"/>
        <end position="282"/>
    </location>
</feature>
<keyword evidence="1" id="KW-0732">Signal</keyword>
<evidence type="ECO:0000313" key="4">
    <source>
        <dbReference type="Proteomes" id="UP000825701"/>
    </source>
</evidence>
<feature type="domain" description="Thiol:disulfide interchange protein DsbD N-terminal" evidence="2">
    <location>
        <begin position="43"/>
        <end position="154"/>
    </location>
</feature>
<dbReference type="RefSeq" id="WP_261401755.1">
    <property type="nucleotide sequence ID" value="NZ_CP081869.1"/>
</dbReference>
<keyword evidence="4" id="KW-1185">Reference proteome</keyword>
<evidence type="ECO:0000256" key="1">
    <source>
        <dbReference type="SAM" id="SignalP"/>
    </source>
</evidence>
<dbReference type="KEGG" id="cmet:K6K41_17720"/>
<dbReference type="AlphaFoldDB" id="A0A9E6R6F9"/>
<reference evidence="3" key="1">
    <citation type="submission" date="2021-08" db="EMBL/GenBank/DDBJ databases">
        <authorList>
            <person name="Zhang H."/>
            <person name="Xu M."/>
            <person name="Yu Z."/>
            <person name="Yang L."/>
            <person name="Cai Y."/>
        </authorList>
    </citation>
    <scope>NUCLEOTIDE SEQUENCE</scope>
    <source>
        <strain evidence="3">CHL1</strain>
    </source>
</reference>
<gene>
    <name evidence="3" type="ORF">K6K41_17720</name>
</gene>
<dbReference type="Proteomes" id="UP000825701">
    <property type="component" value="Chromosome"/>
</dbReference>
<proteinExistence type="predicted"/>
<accession>A0A9E6R6F9</accession>
<name>A0A9E6R6F9_9HYPH</name>
<dbReference type="EMBL" id="CP081869">
    <property type="protein sequence ID" value="QZN98783.1"/>
    <property type="molecule type" value="Genomic_DNA"/>
</dbReference>